<organism evidence="1 2">
    <name type="scientific">Serratia phage phiMAM1</name>
    <dbReference type="NCBI Taxonomy" id="1262513"/>
    <lineage>
        <taxon>Viruses</taxon>
        <taxon>Duplodnaviria</taxon>
        <taxon>Heunggongvirae</taxon>
        <taxon>Uroviricota</taxon>
        <taxon>Caudoviricetes</taxon>
        <taxon>Pantevenvirales</taxon>
        <taxon>Ackermannviridae</taxon>
        <taxon>Miltonvirus</taxon>
        <taxon>Miltonvirus MAM1</taxon>
    </lineage>
</organism>
<sequence length="143" mass="16762">MMIFNNLQRQLKAEIKKQRRVLKSKETIINGDIKYAWLPVAMSSGKWVWLSKYREHPAGYYLNSRGAISRMVTPFCFVVEAYPTYKTVDLGPVNFHDLTCICDFRVPAGDVVKTINAIRRSIHKTRNNIQDMEDHLYRLKPVW</sequence>
<evidence type="ECO:0000313" key="1">
    <source>
        <dbReference type="EMBL" id="AFX93649.1"/>
    </source>
</evidence>
<dbReference type="RefSeq" id="YP_007349160.1">
    <property type="nucleotide sequence ID" value="NC_020083.1"/>
</dbReference>
<dbReference type="GeneID" id="14444829"/>
<gene>
    <name evidence="1" type="ORF">MAM_181</name>
</gene>
<proteinExistence type="predicted"/>
<protein>
    <submittedName>
        <fullName evidence="1">Uncharacterized protein</fullName>
    </submittedName>
</protein>
<dbReference type="KEGG" id="vg:14444829"/>
<keyword evidence="2" id="KW-1185">Reference proteome</keyword>
<evidence type="ECO:0000313" key="2">
    <source>
        <dbReference type="Proteomes" id="UP000010363"/>
    </source>
</evidence>
<dbReference type="EMBL" id="JX878496">
    <property type="protein sequence ID" value="AFX93649.1"/>
    <property type="molecule type" value="Genomic_DNA"/>
</dbReference>
<reference evidence="1 2" key="1">
    <citation type="journal article" date="2012" name="J. Virol.">
        <title>Complete Genome Sequence of Serratia plymuthica Bacteriophage MAM1.</title>
        <authorList>
            <person name="Matilla M.A."/>
            <person name="Salmond G.P."/>
        </authorList>
    </citation>
    <scope>NUCLEOTIDE SEQUENCE [LARGE SCALE GENOMIC DNA]</scope>
</reference>
<name>K7YH32_9CAUD</name>
<accession>K7YH32</accession>
<dbReference type="Proteomes" id="UP000010363">
    <property type="component" value="Segment"/>
</dbReference>